<dbReference type="AlphaFoldDB" id="A0A5N7MKD4"/>
<comment type="caution">
    <text evidence="1">Lacks conserved residue(s) required for the propagation of feature annotation.</text>
</comment>
<accession>A0A5N7MKD4</accession>
<dbReference type="InterPro" id="IPR026026">
    <property type="entry name" value="HIT_Hint"/>
</dbReference>
<proteinExistence type="predicted"/>
<evidence type="ECO:0000313" key="3">
    <source>
        <dbReference type="EMBL" id="MPR27373.1"/>
    </source>
</evidence>
<evidence type="ECO:0000256" key="1">
    <source>
        <dbReference type="PROSITE-ProRule" id="PRU00464"/>
    </source>
</evidence>
<dbReference type="InterPro" id="IPR011146">
    <property type="entry name" value="HIT-like"/>
</dbReference>
<feature type="domain" description="HIT" evidence="2">
    <location>
        <begin position="2"/>
        <end position="104"/>
    </location>
</feature>
<dbReference type="PROSITE" id="PS51084">
    <property type="entry name" value="HIT_2"/>
    <property type="match status" value="1"/>
</dbReference>
<keyword evidence="4" id="KW-1185">Reference proteome</keyword>
<dbReference type="PIRSF" id="PIRSF000714">
    <property type="entry name" value="HIT"/>
    <property type="match status" value="1"/>
</dbReference>
<evidence type="ECO:0000313" key="4">
    <source>
        <dbReference type="Proteomes" id="UP000403266"/>
    </source>
</evidence>
<evidence type="ECO:0000259" key="2">
    <source>
        <dbReference type="PROSITE" id="PS51084"/>
    </source>
</evidence>
<dbReference type="EMBL" id="VOSK01000085">
    <property type="protein sequence ID" value="MPR27373.1"/>
    <property type="molecule type" value="Genomic_DNA"/>
</dbReference>
<dbReference type="Proteomes" id="UP000403266">
    <property type="component" value="Unassembled WGS sequence"/>
</dbReference>
<sequence>MTFKLDSRLEADTLPVGDLALSSVLLLNDARFPWFVLVPRIEGVSELTDLSDEQSAQLMQEIRIATRVMLELSKPDKVNVGALGNIVTQLHVHVIGRFRSDPAWPGPVWGHGTRTSYPDHAATALIERAATLFTAA</sequence>
<dbReference type="Gene3D" id="3.30.428.10">
    <property type="entry name" value="HIT-like"/>
    <property type="match status" value="1"/>
</dbReference>
<dbReference type="GO" id="GO:0003824">
    <property type="term" value="F:catalytic activity"/>
    <property type="evidence" value="ECO:0007669"/>
    <property type="project" value="InterPro"/>
</dbReference>
<dbReference type="SUPFAM" id="SSF54197">
    <property type="entry name" value="HIT-like"/>
    <property type="match status" value="1"/>
</dbReference>
<protein>
    <submittedName>
        <fullName evidence="3">HIT family protein</fullName>
    </submittedName>
</protein>
<gene>
    <name evidence="3" type="ORF">FS320_19765</name>
</gene>
<dbReference type="Pfam" id="PF01230">
    <property type="entry name" value="HIT"/>
    <property type="match status" value="1"/>
</dbReference>
<reference evidence="3 4" key="1">
    <citation type="journal article" date="2019" name="Syst. Appl. Microbiol.">
        <title>Microvirga tunisiensis sp. nov., a root nodule symbiotic bacterium isolated from Lupinus micranthus and L. luteus grown in Northern Tunisia.</title>
        <authorList>
            <person name="Msaddak A."/>
            <person name="Rejili M."/>
            <person name="Duran D."/>
            <person name="Mars M."/>
            <person name="Palacios J.M."/>
            <person name="Ruiz-Argueso T."/>
            <person name="Rey L."/>
            <person name="Imperial J."/>
        </authorList>
    </citation>
    <scope>NUCLEOTIDE SEQUENCE [LARGE SCALE GENOMIC DNA]</scope>
    <source>
        <strain evidence="3 4">Lmie10</strain>
    </source>
</reference>
<dbReference type="RefSeq" id="WP_152713585.1">
    <property type="nucleotide sequence ID" value="NZ_VOSJ01000078.1"/>
</dbReference>
<name>A0A5N7MKD4_9HYPH</name>
<dbReference type="OrthoDB" id="9799145at2"/>
<comment type="caution">
    <text evidence="3">The sequence shown here is derived from an EMBL/GenBank/DDBJ whole genome shotgun (WGS) entry which is preliminary data.</text>
</comment>
<organism evidence="3 4">
    <name type="scientific">Microvirga tunisiensis</name>
    <dbReference type="NCBI Taxonomy" id="2108360"/>
    <lineage>
        <taxon>Bacteria</taxon>
        <taxon>Pseudomonadati</taxon>
        <taxon>Pseudomonadota</taxon>
        <taxon>Alphaproteobacteria</taxon>
        <taxon>Hyphomicrobiales</taxon>
        <taxon>Methylobacteriaceae</taxon>
        <taxon>Microvirga</taxon>
    </lineage>
</organism>
<dbReference type="InterPro" id="IPR036265">
    <property type="entry name" value="HIT-like_sf"/>
</dbReference>